<evidence type="ECO:0000256" key="4">
    <source>
        <dbReference type="ARBA" id="ARBA00022679"/>
    </source>
</evidence>
<dbReference type="InterPro" id="IPR036890">
    <property type="entry name" value="HATPase_C_sf"/>
</dbReference>
<dbReference type="GO" id="GO:0005524">
    <property type="term" value="F:ATP binding"/>
    <property type="evidence" value="ECO:0007669"/>
    <property type="project" value="UniProtKB-KW"/>
</dbReference>
<dbReference type="OrthoDB" id="227596at2"/>
<evidence type="ECO:0000313" key="14">
    <source>
        <dbReference type="EMBL" id="OKA08355.1"/>
    </source>
</evidence>
<evidence type="ECO:0000256" key="1">
    <source>
        <dbReference type="ARBA" id="ARBA00000085"/>
    </source>
</evidence>
<dbReference type="Proteomes" id="UP000076321">
    <property type="component" value="Unassembled WGS sequence"/>
</dbReference>
<name>A0A154MUB8_9PSEU</name>
<evidence type="ECO:0000256" key="3">
    <source>
        <dbReference type="ARBA" id="ARBA00022553"/>
    </source>
</evidence>
<comment type="caution">
    <text evidence="13">The sequence shown here is derived from an EMBL/GenBank/DDBJ whole genome shotgun (WGS) entry which is preliminary data.</text>
</comment>
<feature type="domain" description="Signal transduction histidine kinase subgroup 3 dimerisation and phosphoacceptor" evidence="11">
    <location>
        <begin position="182"/>
        <end position="247"/>
    </location>
</feature>
<evidence type="ECO:0000259" key="11">
    <source>
        <dbReference type="Pfam" id="PF07730"/>
    </source>
</evidence>
<evidence type="ECO:0000313" key="16">
    <source>
        <dbReference type="Proteomes" id="UP000186883"/>
    </source>
</evidence>
<evidence type="ECO:0000256" key="6">
    <source>
        <dbReference type="ARBA" id="ARBA00022777"/>
    </source>
</evidence>
<feature type="domain" description="DUF7134" evidence="12">
    <location>
        <begin position="6"/>
        <end position="154"/>
    </location>
</feature>
<comment type="catalytic activity">
    <reaction evidence="1">
        <text>ATP + protein L-histidine = ADP + protein N-phospho-L-histidine.</text>
        <dbReference type="EC" id="2.7.13.3"/>
    </reaction>
</comment>
<dbReference type="Gene3D" id="1.20.5.1930">
    <property type="match status" value="1"/>
</dbReference>
<evidence type="ECO:0000256" key="2">
    <source>
        <dbReference type="ARBA" id="ARBA00012438"/>
    </source>
</evidence>
<feature type="transmembrane region" description="Helical" evidence="9">
    <location>
        <begin position="129"/>
        <end position="147"/>
    </location>
</feature>
<keyword evidence="8" id="KW-0902">Two-component regulatory system</keyword>
<feature type="transmembrane region" description="Helical" evidence="9">
    <location>
        <begin position="20"/>
        <end position="46"/>
    </location>
</feature>
<keyword evidence="9" id="KW-1133">Transmembrane helix</keyword>
<protein>
    <recommendedName>
        <fullName evidence="2">histidine kinase</fullName>
        <ecNumber evidence="2">2.7.13.3</ecNumber>
    </recommendedName>
</protein>
<feature type="transmembrane region" description="Helical" evidence="9">
    <location>
        <begin position="102"/>
        <end position="123"/>
    </location>
</feature>
<evidence type="ECO:0000259" key="12">
    <source>
        <dbReference type="Pfam" id="PF23539"/>
    </source>
</evidence>
<dbReference type="EMBL" id="LQCI01000003">
    <property type="protein sequence ID" value="KZB87523.1"/>
    <property type="molecule type" value="Genomic_DNA"/>
</dbReference>
<dbReference type="GO" id="GO:0016020">
    <property type="term" value="C:membrane"/>
    <property type="evidence" value="ECO:0007669"/>
    <property type="project" value="InterPro"/>
</dbReference>
<dbReference type="InterPro" id="IPR050482">
    <property type="entry name" value="Sensor_HK_TwoCompSys"/>
</dbReference>
<keyword evidence="6 13" id="KW-0418">Kinase</keyword>
<evidence type="ECO:0000256" key="9">
    <source>
        <dbReference type="SAM" id="Phobius"/>
    </source>
</evidence>
<dbReference type="AlphaFoldDB" id="A0A154MUB8"/>
<dbReference type="Pfam" id="PF23539">
    <property type="entry name" value="DUF7134"/>
    <property type="match status" value="1"/>
</dbReference>
<evidence type="ECO:0000256" key="7">
    <source>
        <dbReference type="ARBA" id="ARBA00022840"/>
    </source>
</evidence>
<dbReference type="Gene3D" id="3.30.565.10">
    <property type="entry name" value="Histidine kinase-like ATPase, C-terminal domain"/>
    <property type="match status" value="1"/>
</dbReference>
<reference evidence="14 16" key="2">
    <citation type="submission" date="2016-11" db="EMBL/GenBank/DDBJ databases">
        <title>Genome sequencing of Amycolatopsis regifaucium.</title>
        <authorList>
            <person name="Mayilraj S."/>
            <person name="Kaur N."/>
        </authorList>
    </citation>
    <scope>NUCLEOTIDE SEQUENCE [LARGE SCALE GENOMIC DNA]</scope>
    <source>
        <strain evidence="14 16">GY080</strain>
    </source>
</reference>
<keyword evidence="16" id="KW-1185">Reference proteome</keyword>
<evidence type="ECO:0000313" key="15">
    <source>
        <dbReference type="Proteomes" id="UP000076321"/>
    </source>
</evidence>
<dbReference type="InterPro" id="IPR055558">
    <property type="entry name" value="DUF7134"/>
</dbReference>
<keyword evidence="5" id="KW-0547">Nucleotide-binding</keyword>
<keyword evidence="9" id="KW-0812">Transmembrane</keyword>
<dbReference type="CDD" id="cd16917">
    <property type="entry name" value="HATPase_UhpB-NarQ-NarX-like"/>
    <property type="match status" value="1"/>
</dbReference>
<evidence type="ECO:0000313" key="13">
    <source>
        <dbReference type="EMBL" id="KZB87523.1"/>
    </source>
</evidence>
<dbReference type="InterPro" id="IPR011712">
    <property type="entry name" value="Sig_transdc_His_kin_sub3_dim/P"/>
</dbReference>
<dbReference type="Proteomes" id="UP000186883">
    <property type="component" value="Unassembled WGS sequence"/>
</dbReference>
<evidence type="ECO:0000256" key="5">
    <source>
        <dbReference type="ARBA" id="ARBA00022741"/>
    </source>
</evidence>
<keyword evidence="9" id="KW-0472">Membrane</keyword>
<sequence>MQRLFDRFRAHPWVTDLPLYAWFVFLAPTGSSPVPKAVLLVPYLFLVPLLWRRRHPEIVAVLIVAGVTAQYATELWAYDRGRGELAMAVALYTLVRAGNRRFAALIAVWIVALDIAWGLAWGVTTDQGAGLAIVVTLPLHVAAWALGEFFRARQRLSAEETSKAELAASEQEARARAAVAEERTRIARELHDVLAHSVSVIVVNAEGAKLMRDKDPDVVDRTLDTIGKAGRDALAELRRLLEVLHAGEAARSPQPTVAELRGLVAQVSASGREVDLQVTGDAEGLPPSAVLQTYRIVQESLTNMIKHAPGDASGQVEIDFGHEGHRRNVRIEVTNTGGTEPVAPRLPSSGRGIAGMTQRVELFHGTLDTGPTRDGGYRVAASLVVEAG</sequence>
<accession>A0A154MUB8</accession>
<dbReference type="PANTHER" id="PTHR24421">
    <property type="entry name" value="NITRATE/NITRITE SENSOR PROTEIN NARX-RELATED"/>
    <property type="match status" value="1"/>
</dbReference>
<dbReference type="Pfam" id="PF07730">
    <property type="entry name" value="HisKA_3"/>
    <property type="match status" value="1"/>
</dbReference>
<dbReference type="GO" id="GO:0046983">
    <property type="term" value="F:protein dimerization activity"/>
    <property type="evidence" value="ECO:0007669"/>
    <property type="project" value="InterPro"/>
</dbReference>
<dbReference type="InterPro" id="IPR003594">
    <property type="entry name" value="HATPase_dom"/>
</dbReference>
<dbReference type="SUPFAM" id="SSF55874">
    <property type="entry name" value="ATPase domain of HSP90 chaperone/DNA topoisomerase II/histidine kinase"/>
    <property type="match status" value="1"/>
</dbReference>
<reference evidence="13 15" key="1">
    <citation type="submission" date="2015-12" db="EMBL/GenBank/DDBJ databases">
        <title>Amycolatopsis regifaucium genome sequencing and assembly.</title>
        <authorList>
            <person name="Mayilraj S."/>
        </authorList>
    </citation>
    <scope>NUCLEOTIDE SEQUENCE [LARGE SCALE GENOMIC DNA]</scope>
    <source>
        <strain evidence="13 15">GY080</strain>
    </source>
</reference>
<keyword evidence="3" id="KW-0597">Phosphoprotein</keyword>
<evidence type="ECO:0000259" key="10">
    <source>
        <dbReference type="Pfam" id="PF02518"/>
    </source>
</evidence>
<keyword evidence="7" id="KW-0067">ATP-binding</keyword>
<feature type="domain" description="Histidine kinase/HSP90-like ATPase" evidence="10">
    <location>
        <begin position="293"/>
        <end position="383"/>
    </location>
</feature>
<dbReference type="EMBL" id="LOBU02000012">
    <property type="protein sequence ID" value="OKA08355.1"/>
    <property type="molecule type" value="Genomic_DNA"/>
</dbReference>
<dbReference type="Pfam" id="PF02518">
    <property type="entry name" value="HATPase_c"/>
    <property type="match status" value="1"/>
</dbReference>
<dbReference type="EC" id="2.7.13.3" evidence="2"/>
<gene>
    <name evidence="14" type="ORF">ATP06_0213905</name>
    <name evidence="13" type="ORF">AVL48_23145</name>
</gene>
<dbReference type="PANTHER" id="PTHR24421:SF10">
    <property type="entry name" value="NITRATE_NITRITE SENSOR PROTEIN NARQ"/>
    <property type="match status" value="1"/>
</dbReference>
<organism evidence="13 15">
    <name type="scientific">Amycolatopsis regifaucium</name>
    <dbReference type="NCBI Taxonomy" id="546365"/>
    <lineage>
        <taxon>Bacteria</taxon>
        <taxon>Bacillati</taxon>
        <taxon>Actinomycetota</taxon>
        <taxon>Actinomycetes</taxon>
        <taxon>Pseudonocardiales</taxon>
        <taxon>Pseudonocardiaceae</taxon>
        <taxon>Amycolatopsis</taxon>
    </lineage>
</organism>
<dbReference type="GO" id="GO:0000155">
    <property type="term" value="F:phosphorelay sensor kinase activity"/>
    <property type="evidence" value="ECO:0007669"/>
    <property type="project" value="InterPro"/>
</dbReference>
<proteinExistence type="predicted"/>
<dbReference type="RefSeq" id="WP_061986282.1">
    <property type="nucleotide sequence ID" value="NZ_FOPQ01000008.1"/>
</dbReference>
<keyword evidence="4" id="KW-0808">Transferase</keyword>
<evidence type="ECO:0000256" key="8">
    <source>
        <dbReference type="ARBA" id="ARBA00023012"/>
    </source>
</evidence>